<keyword evidence="1 2" id="KW-0238">DNA-binding</keyword>
<dbReference type="PANTHER" id="PTHR30055">
    <property type="entry name" value="HTH-TYPE TRANSCRIPTIONAL REGULATOR RUTR"/>
    <property type="match status" value="1"/>
</dbReference>
<evidence type="ECO:0000256" key="2">
    <source>
        <dbReference type="PROSITE-ProRule" id="PRU00335"/>
    </source>
</evidence>
<reference evidence="5" key="1">
    <citation type="submission" date="2022-05" db="EMBL/GenBank/DDBJ databases">
        <title>Brevundimonas albigilva TT17 genome sequence.</title>
        <authorList>
            <person name="Lee K."/>
            <person name="Son H."/>
        </authorList>
    </citation>
    <scope>NUCLEOTIDE SEQUENCE</scope>
    <source>
        <strain evidence="5">TT17</strain>
    </source>
</reference>
<dbReference type="InterPro" id="IPR050109">
    <property type="entry name" value="HTH-type_TetR-like_transc_reg"/>
</dbReference>
<dbReference type="PROSITE" id="PS50977">
    <property type="entry name" value="HTH_TETR_2"/>
    <property type="match status" value="1"/>
</dbReference>
<feature type="region of interest" description="Disordered" evidence="3">
    <location>
        <begin position="1"/>
        <end position="21"/>
    </location>
</feature>
<evidence type="ECO:0000313" key="5">
    <source>
        <dbReference type="EMBL" id="URI14075.1"/>
    </source>
</evidence>
<proteinExistence type="predicted"/>
<keyword evidence="6" id="KW-1185">Reference proteome</keyword>
<dbReference type="Pfam" id="PF00440">
    <property type="entry name" value="TetR_N"/>
    <property type="match status" value="1"/>
</dbReference>
<evidence type="ECO:0000256" key="3">
    <source>
        <dbReference type="SAM" id="MobiDB-lite"/>
    </source>
</evidence>
<feature type="domain" description="HTH tetR-type" evidence="4">
    <location>
        <begin position="27"/>
        <end position="87"/>
    </location>
</feature>
<sequence>MTSDLSHFDEPTERDPKIGRPSLREADVIDVDLLATTWRLFVDQGYSRTTIEAVARHARMSKRTIYQRYSSKDQLVEAAIRDALERWRSHVRASLTNTTSRSEDWLGEFVRRCLEILVSPEGSALMGFLLTEDETFRTIRETVSASVRQSVDVFSVLLAQRTPGLSEKMAEDLSLAVLDLLIGFATRLNALQPHEAMDEIRTRGSRFTAVIRTLVDRQCAQTPA</sequence>
<gene>
    <name evidence="5" type="ORF">M8231_09565</name>
</gene>
<dbReference type="PANTHER" id="PTHR30055:SF223">
    <property type="entry name" value="HTH-TYPE TRANSCRIPTIONAL REGULATOR UIDR"/>
    <property type="match status" value="1"/>
</dbReference>
<feature type="DNA-binding region" description="H-T-H motif" evidence="2">
    <location>
        <begin position="50"/>
        <end position="69"/>
    </location>
</feature>
<evidence type="ECO:0000256" key="1">
    <source>
        <dbReference type="ARBA" id="ARBA00023125"/>
    </source>
</evidence>
<accession>A0ABY4SGC3</accession>
<evidence type="ECO:0000313" key="6">
    <source>
        <dbReference type="Proteomes" id="UP001055429"/>
    </source>
</evidence>
<organism evidence="5 6">
    <name type="scientific">Brevundimonas albigilva</name>
    <dbReference type="NCBI Taxonomy" id="1312364"/>
    <lineage>
        <taxon>Bacteria</taxon>
        <taxon>Pseudomonadati</taxon>
        <taxon>Pseudomonadota</taxon>
        <taxon>Alphaproteobacteria</taxon>
        <taxon>Caulobacterales</taxon>
        <taxon>Caulobacteraceae</taxon>
        <taxon>Brevundimonas</taxon>
    </lineage>
</organism>
<dbReference type="EMBL" id="CP097649">
    <property type="protein sequence ID" value="URI14075.1"/>
    <property type="molecule type" value="Genomic_DNA"/>
</dbReference>
<dbReference type="InterPro" id="IPR001647">
    <property type="entry name" value="HTH_TetR"/>
</dbReference>
<dbReference type="RefSeq" id="WP_250201341.1">
    <property type="nucleotide sequence ID" value="NZ_CP097649.1"/>
</dbReference>
<dbReference type="Proteomes" id="UP001055429">
    <property type="component" value="Chromosome"/>
</dbReference>
<protein>
    <submittedName>
        <fullName evidence="5">TetR/AcrR family transcriptional regulator</fullName>
    </submittedName>
</protein>
<dbReference type="InterPro" id="IPR009057">
    <property type="entry name" value="Homeodomain-like_sf"/>
</dbReference>
<evidence type="ECO:0000259" key="4">
    <source>
        <dbReference type="PROSITE" id="PS50977"/>
    </source>
</evidence>
<dbReference type="PRINTS" id="PR00455">
    <property type="entry name" value="HTHTETR"/>
</dbReference>
<name>A0ABY4SGC3_9CAUL</name>
<dbReference type="Gene3D" id="1.10.357.10">
    <property type="entry name" value="Tetracycline Repressor, domain 2"/>
    <property type="match status" value="1"/>
</dbReference>
<dbReference type="SUPFAM" id="SSF46689">
    <property type="entry name" value="Homeodomain-like"/>
    <property type="match status" value="1"/>
</dbReference>